<dbReference type="GO" id="GO:0003700">
    <property type="term" value="F:DNA-binding transcription factor activity"/>
    <property type="evidence" value="ECO:0007669"/>
    <property type="project" value="InterPro"/>
</dbReference>
<dbReference type="PRINTS" id="PR00035">
    <property type="entry name" value="HTHGNTR"/>
</dbReference>
<evidence type="ECO:0000256" key="1">
    <source>
        <dbReference type="ARBA" id="ARBA00023015"/>
    </source>
</evidence>
<dbReference type="InterPro" id="IPR036390">
    <property type="entry name" value="WH_DNA-bd_sf"/>
</dbReference>
<organism evidence="5 6">
    <name type="scientific">Brevibacillus nitrificans</name>
    <dbReference type="NCBI Taxonomy" id="651560"/>
    <lineage>
        <taxon>Bacteria</taxon>
        <taxon>Bacillati</taxon>
        <taxon>Bacillota</taxon>
        <taxon>Bacilli</taxon>
        <taxon>Bacillales</taxon>
        <taxon>Paenibacillaceae</taxon>
        <taxon>Brevibacillus</taxon>
    </lineage>
</organism>
<dbReference type="Proteomes" id="UP000269573">
    <property type="component" value="Unassembled WGS sequence"/>
</dbReference>
<reference evidence="5 6" key="1">
    <citation type="submission" date="2018-10" db="EMBL/GenBank/DDBJ databases">
        <title>Phylogenomics of Brevibacillus.</title>
        <authorList>
            <person name="Dunlap C."/>
        </authorList>
    </citation>
    <scope>NUCLEOTIDE SEQUENCE [LARGE SCALE GENOMIC DNA]</scope>
    <source>
        <strain evidence="5 6">JCM 15774</strain>
    </source>
</reference>
<proteinExistence type="predicted"/>
<dbReference type="EMBL" id="RHHU01000003">
    <property type="protein sequence ID" value="RNB88781.1"/>
    <property type="molecule type" value="Genomic_DNA"/>
</dbReference>
<dbReference type="SMART" id="SM00866">
    <property type="entry name" value="UTRA"/>
    <property type="match status" value="1"/>
</dbReference>
<keyword evidence="6" id="KW-1185">Reference proteome</keyword>
<dbReference type="InterPro" id="IPR050679">
    <property type="entry name" value="Bact_HTH_transcr_reg"/>
</dbReference>
<dbReference type="AlphaFoldDB" id="A0A3M8DMP9"/>
<evidence type="ECO:0000256" key="3">
    <source>
        <dbReference type="ARBA" id="ARBA00023163"/>
    </source>
</evidence>
<dbReference type="Pfam" id="PF07702">
    <property type="entry name" value="UTRA"/>
    <property type="match status" value="1"/>
</dbReference>
<dbReference type="SUPFAM" id="SSF64288">
    <property type="entry name" value="Chorismate lyase-like"/>
    <property type="match status" value="1"/>
</dbReference>
<dbReference type="GO" id="GO:0045892">
    <property type="term" value="P:negative regulation of DNA-templated transcription"/>
    <property type="evidence" value="ECO:0007669"/>
    <property type="project" value="TreeGrafter"/>
</dbReference>
<dbReference type="SUPFAM" id="SSF46785">
    <property type="entry name" value="Winged helix' DNA-binding domain"/>
    <property type="match status" value="1"/>
</dbReference>
<dbReference type="SMART" id="SM00345">
    <property type="entry name" value="HTH_GNTR"/>
    <property type="match status" value="1"/>
</dbReference>
<keyword evidence="3" id="KW-0804">Transcription</keyword>
<dbReference type="FunFam" id="1.10.10.10:FF:000079">
    <property type="entry name" value="GntR family transcriptional regulator"/>
    <property type="match status" value="1"/>
</dbReference>
<dbReference type="PROSITE" id="PS50949">
    <property type="entry name" value="HTH_GNTR"/>
    <property type="match status" value="1"/>
</dbReference>
<evidence type="ECO:0000313" key="5">
    <source>
        <dbReference type="EMBL" id="RNB88781.1"/>
    </source>
</evidence>
<dbReference type="Pfam" id="PF00392">
    <property type="entry name" value="GntR"/>
    <property type="match status" value="1"/>
</dbReference>
<feature type="domain" description="HTH gntR-type" evidence="4">
    <location>
        <begin position="51"/>
        <end position="119"/>
    </location>
</feature>
<dbReference type="PANTHER" id="PTHR44846:SF1">
    <property type="entry name" value="MANNOSYL-D-GLYCERATE TRANSPORT_METABOLISM SYSTEM REPRESSOR MNGR-RELATED"/>
    <property type="match status" value="1"/>
</dbReference>
<dbReference type="CDD" id="cd07377">
    <property type="entry name" value="WHTH_GntR"/>
    <property type="match status" value="1"/>
</dbReference>
<name>A0A3M8DMP9_9BACL</name>
<keyword evidence="2" id="KW-0238">DNA-binding</keyword>
<dbReference type="Gene3D" id="3.40.1410.10">
    <property type="entry name" value="Chorismate lyase-like"/>
    <property type="match status" value="1"/>
</dbReference>
<evidence type="ECO:0000313" key="6">
    <source>
        <dbReference type="Proteomes" id="UP000269573"/>
    </source>
</evidence>
<gene>
    <name evidence="5" type="ORF">EDM59_06645</name>
</gene>
<sequence>MEGKSSKKGALESEVLRGIQEHSLRKDGKGKPTLIHCKEWERRDATVEQKIPLHAQLRELIREKIADGEYAYGQPIPSERELAATYGLNRMTVRNAIEALVQEGVLKKVQGKGTFVTQSKIGSNLYKLQGFSKMLLSKGIQPSTKLLYTGRRRAGLKYAAIFNIDEEAELYRIIRLRLGNDEPFTLEDTLVPYDLVSQIDQYDFGVHSLYDLFAANGVDLDMAYETLSLVKVRNPEAKLLQVPTDSVVFLHECKSYDRDSRVVEFTKSYTNGQKSYFLADRH</sequence>
<comment type="caution">
    <text evidence="5">The sequence shown here is derived from an EMBL/GenBank/DDBJ whole genome shotgun (WGS) entry which is preliminary data.</text>
</comment>
<accession>A0A3M8DMP9</accession>
<evidence type="ECO:0000256" key="2">
    <source>
        <dbReference type="ARBA" id="ARBA00023125"/>
    </source>
</evidence>
<dbReference type="PANTHER" id="PTHR44846">
    <property type="entry name" value="MANNOSYL-D-GLYCERATE TRANSPORT/METABOLISM SYSTEM REPRESSOR MNGR-RELATED"/>
    <property type="match status" value="1"/>
</dbReference>
<dbReference type="InterPro" id="IPR028978">
    <property type="entry name" value="Chorismate_lyase_/UTRA_dom_sf"/>
</dbReference>
<dbReference type="InterPro" id="IPR011663">
    <property type="entry name" value="UTRA"/>
</dbReference>
<evidence type="ECO:0000259" key="4">
    <source>
        <dbReference type="PROSITE" id="PS50949"/>
    </source>
</evidence>
<dbReference type="InterPro" id="IPR036388">
    <property type="entry name" value="WH-like_DNA-bd_sf"/>
</dbReference>
<protein>
    <submittedName>
        <fullName evidence="5">GntR family transcriptional regulator</fullName>
    </submittedName>
</protein>
<dbReference type="GO" id="GO:0003677">
    <property type="term" value="F:DNA binding"/>
    <property type="evidence" value="ECO:0007669"/>
    <property type="project" value="UniProtKB-KW"/>
</dbReference>
<dbReference type="Gene3D" id="1.10.10.10">
    <property type="entry name" value="Winged helix-like DNA-binding domain superfamily/Winged helix DNA-binding domain"/>
    <property type="match status" value="1"/>
</dbReference>
<dbReference type="InterPro" id="IPR000524">
    <property type="entry name" value="Tscrpt_reg_HTH_GntR"/>
</dbReference>
<keyword evidence="1" id="KW-0805">Transcription regulation</keyword>